<evidence type="ECO:0000313" key="8">
    <source>
        <dbReference type="Proteomes" id="UP000663854"/>
    </source>
</evidence>
<organism evidence="6 8">
    <name type="scientific">Rotaria sordida</name>
    <dbReference type="NCBI Taxonomy" id="392033"/>
    <lineage>
        <taxon>Eukaryota</taxon>
        <taxon>Metazoa</taxon>
        <taxon>Spiralia</taxon>
        <taxon>Gnathifera</taxon>
        <taxon>Rotifera</taxon>
        <taxon>Eurotatoria</taxon>
        <taxon>Bdelloidea</taxon>
        <taxon>Philodinida</taxon>
        <taxon>Philodinidae</taxon>
        <taxon>Rotaria</taxon>
    </lineage>
</organism>
<dbReference type="EMBL" id="CAJNOL010010315">
    <property type="protein sequence ID" value="CAF1648880.1"/>
    <property type="molecule type" value="Genomic_DNA"/>
</dbReference>
<evidence type="ECO:0000313" key="7">
    <source>
        <dbReference type="EMBL" id="CAF1648880.1"/>
    </source>
</evidence>
<dbReference type="InterPro" id="IPR037396">
    <property type="entry name" value="FMN_HAD"/>
</dbReference>
<comment type="cofactor">
    <cofactor evidence="1">
        <name>FMN</name>
        <dbReference type="ChEBI" id="CHEBI:58210"/>
    </cofactor>
</comment>
<dbReference type="InterPro" id="IPR013785">
    <property type="entry name" value="Aldolase_TIM"/>
</dbReference>
<dbReference type="PANTHER" id="PTHR10578">
    <property type="entry name" value="S -2-HYDROXY-ACID OXIDASE-RELATED"/>
    <property type="match status" value="1"/>
</dbReference>
<keyword evidence="2" id="KW-0285">Flavoprotein</keyword>
<dbReference type="Gene3D" id="3.20.20.70">
    <property type="entry name" value="Aldolase class I"/>
    <property type="match status" value="1"/>
</dbReference>
<evidence type="ECO:0000256" key="3">
    <source>
        <dbReference type="ARBA" id="ARBA00022643"/>
    </source>
</evidence>
<evidence type="ECO:0000313" key="6">
    <source>
        <dbReference type="EMBL" id="CAF1483056.1"/>
    </source>
</evidence>
<dbReference type="InterPro" id="IPR000262">
    <property type="entry name" value="FMN-dep_DH"/>
</dbReference>
<proteinExistence type="predicted"/>
<gene>
    <name evidence="7" type="ORF">JXQ802_LOCUS54284</name>
    <name evidence="6" type="ORF">PYM288_LOCUS37844</name>
</gene>
<keyword evidence="4" id="KW-0560">Oxidoreductase</keyword>
<sequence>MGVKLRIFLTKITKRFSIYLVFVDTGIRIGTDVLKALALGARAVLIGRPILYGLACGGQDGVRRVLDILKHELVYDMACCGLTSIDQINKDILYKH</sequence>
<dbReference type="Proteomes" id="UP000663854">
    <property type="component" value="Unassembled WGS sequence"/>
</dbReference>
<dbReference type="SUPFAM" id="SSF51395">
    <property type="entry name" value="FMN-linked oxidoreductases"/>
    <property type="match status" value="1"/>
</dbReference>
<evidence type="ECO:0000256" key="4">
    <source>
        <dbReference type="ARBA" id="ARBA00023002"/>
    </source>
</evidence>
<evidence type="ECO:0000259" key="5">
    <source>
        <dbReference type="PROSITE" id="PS51349"/>
    </source>
</evidence>
<evidence type="ECO:0000256" key="1">
    <source>
        <dbReference type="ARBA" id="ARBA00001917"/>
    </source>
</evidence>
<keyword evidence="9" id="KW-1185">Reference proteome</keyword>
<protein>
    <recommendedName>
        <fullName evidence="5">FMN hydroxy acid dehydrogenase domain-containing protein</fullName>
    </recommendedName>
</protein>
<keyword evidence="3" id="KW-0288">FMN</keyword>
<dbReference type="Pfam" id="PF01070">
    <property type="entry name" value="FMN_dh"/>
    <property type="match status" value="1"/>
</dbReference>
<dbReference type="AlphaFoldDB" id="A0A815RYN8"/>
<name>A0A815RYN8_9BILA</name>
<dbReference type="PANTHER" id="PTHR10578:SF107">
    <property type="entry name" value="2-HYDROXYACID OXIDASE 1"/>
    <property type="match status" value="1"/>
</dbReference>
<evidence type="ECO:0000256" key="2">
    <source>
        <dbReference type="ARBA" id="ARBA00022630"/>
    </source>
</evidence>
<reference evidence="6" key="1">
    <citation type="submission" date="2021-02" db="EMBL/GenBank/DDBJ databases">
        <authorList>
            <person name="Nowell W R."/>
        </authorList>
    </citation>
    <scope>NUCLEOTIDE SEQUENCE</scope>
</reference>
<comment type="caution">
    <text evidence="6">The sequence shown here is derived from an EMBL/GenBank/DDBJ whole genome shotgun (WGS) entry which is preliminary data.</text>
</comment>
<accession>A0A815RYN8</accession>
<evidence type="ECO:0000313" key="9">
    <source>
        <dbReference type="Proteomes" id="UP000663870"/>
    </source>
</evidence>
<feature type="domain" description="FMN hydroxy acid dehydrogenase" evidence="5">
    <location>
        <begin position="1"/>
        <end position="96"/>
    </location>
</feature>
<dbReference type="GO" id="GO:0016491">
    <property type="term" value="F:oxidoreductase activity"/>
    <property type="evidence" value="ECO:0007669"/>
    <property type="project" value="UniProtKB-KW"/>
</dbReference>
<dbReference type="EMBL" id="CAJNOH010008612">
    <property type="protein sequence ID" value="CAF1483056.1"/>
    <property type="molecule type" value="Genomic_DNA"/>
</dbReference>
<dbReference type="Proteomes" id="UP000663870">
    <property type="component" value="Unassembled WGS sequence"/>
</dbReference>
<dbReference type="PROSITE" id="PS51349">
    <property type="entry name" value="FMN_HYDROXY_ACID_DH_2"/>
    <property type="match status" value="1"/>
</dbReference>